<evidence type="ECO:0000256" key="3">
    <source>
        <dbReference type="ARBA" id="ARBA00022670"/>
    </source>
</evidence>
<keyword evidence="5" id="KW-0325">Glycoprotein</keyword>
<dbReference type="Gene3D" id="3.40.50.1820">
    <property type="entry name" value="alpha/beta hydrolase"/>
    <property type="match status" value="1"/>
</dbReference>
<dbReference type="SUPFAM" id="SSF53474">
    <property type="entry name" value="alpha/beta-Hydrolases"/>
    <property type="match status" value="1"/>
</dbReference>
<evidence type="ECO:0000256" key="5">
    <source>
        <dbReference type="ARBA" id="ARBA00023180"/>
    </source>
</evidence>
<proteinExistence type="inferred from homology"/>
<dbReference type="GeneID" id="54489626"/>
<keyword evidence="2" id="KW-0121">Carboxypeptidase</keyword>
<dbReference type="AlphaFoldDB" id="A0A6A6VS93"/>
<dbReference type="GO" id="GO:0006508">
    <property type="term" value="P:proteolysis"/>
    <property type="evidence" value="ECO:0007669"/>
    <property type="project" value="UniProtKB-KW"/>
</dbReference>
<comment type="similarity">
    <text evidence="1">Belongs to the peptidase S10 family.</text>
</comment>
<keyword evidence="6" id="KW-0732">Signal</keyword>
<feature type="signal peptide" evidence="6">
    <location>
        <begin position="1"/>
        <end position="20"/>
    </location>
</feature>
<evidence type="ECO:0000256" key="2">
    <source>
        <dbReference type="ARBA" id="ARBA00022645"/>
    </source>
</evidence>
<gene>
    <name evidence="7" type="ORF">EJ05DRAFT_514995</name>
</gene>
<evidence type="ECO:0000313" key="8">
    <source>
        <dbReference type="Proteomes" id="UP000799437"/>
    </source>
</evidence>
<organism evidence="7 8">
    <name type="scientific">Pseudovirgaria hyperparasitica</name>
    <dbReference type="NCBI Taxonomy" id="470096"/>
    <lineage>
        <taxon>Eukaryota</taxon>
        <taxon>Fungi</taxon>
        <taxon>Dikarya</taxon>
        <taxon>Ascomycota</taxon>
        <taxon>Pezizomycotina</taxon>
        <taxon>Dothideomycetes</taxon>
        <taxon>Dothideomycetes incertae sedis</taxon>
        <taxon>Acrospermales</taxon>
        <taxon>Acrospermaceae</taxon>
        <taxon>Pseudovirgaria</taxon>
    </lineage>
</organism>
<keyword evidence="4 7" id="KW-0378">Hydrolase</keyword>
<keyword evidence="8" id="KW-1185">Reference proteome</keyword>
<sequence>MASYLRYILAAIALLDSIVAQVPANISDYKNITSPSGVTLRYKETGKEGVCETTKGVNSYSGYIDIAPDVHSFFWFFESRKDPANDPITLWLDGTKGTYSLTGLFQELGPCNVTENLETRLNPYSWNEVSNLLFISAPIGAGFSYSKQGEGSIDPKTGKFMSDSEAPVAGRFHIDDPTITYTTNASAVTAYNVLQGFYSALPQLDSKVKSKVFNLWTSSYGGHYGPTFFKYFSDQNKRIKDGKAEGIELKMNTLGIGNGEIDLYIQTPSEPEFAVNNTYKVKAINDTQYANSKAAIGECQTKLKACNAADRRTSAGQLTCHQASSFCHGKVQRGFYEEKNPFDIRQPSGEIPPADYFKDYLNKAEVQRAIGVNQNYTLSNKVINEAFETTGDRAYPDAIKDLQILLDAGVRVALYYGDATWLSNWFGGEAVSLAVNYTGAEAFRAAKYKPFRVNGVEHGKVRQSGNFSFLVLKEAGLWSGFDQPKASLEMFKRTITNVPLADGAV</sequence>
<evidence type="ECO:0000256" key="6">
    <source>
        <dbReference type="SAM" id="SignalP"/>
    </source>
</evidence>
<dbReference type="GO" id="GO:0000324">
    <property type="term" value="C:fungal-type vacuole"/>
    <property type="evidence" value="ECO:0007669"/>
    <property type="project" value="TreeGrafter"/>
</dbReference>
<dbReference type="EMBL" id="ML996584">
    <property type="protein sequence ID" value="KAF2753538.1"/>
    <property type="molecule type" value="Genomic_DNA"/>
</dbReference>
<dbReference type="PRINTS" id="PR00724">
    <property type="entry name" value="CRBOXYPTASEC"/>
</dbReference>
<dbReference type="Pfam" id="PF00450">
    <property type="entry name" value="Peptidase_S10"/>
    <property type="match status" value="1"/>
</dbReference>
<evidence type="ECO:0000313" key="7">
    <source>
        <dbReference type="EMBL" id="KAF2753538.1"/>
    </source>
</evidence>
<dbReference type="GO" id="GO:0004185">
    <property type="term" value="F:serine-type carboxypeptidase activity"/>
    <property type="evidence" value="ECO:0007669"/>
    <property type="project" value="InterPro"/>
</dbReference>
<accession>A0A6A6VS93</accession>
<reference evidence="7" key="1">
    <citation type="journal article" date="2020" name="Stud. Mycol.">
        <title>101 Dothideomycetes genomes: a test case for predicting lifestyles and emergence of pathogens.</title>
        <authorList>
            <person name="Haridas S."/>
            <person name="Albert R."/>
            <person name="Binder M."/>
            <person name="Bloem J."/>
            <person name="Labutti K."/>
            <person name="Salamov A."/>
            <person name="Andreopoulos B."/>
            <person name="Baker S."/>
            <person name="Barry K."/>
            <person name="Bills G."/>
            <person name="Bluhm B."/>
            <person name="Cannon C."/>
            <person name="Castanera R."/>
            <person name="Culley D."/>
            <person name="Daum C."/>
            <person name="Ezra D."/>
            <person name="Gonzalez J."/>
            <person name="Henrissat B."/>
            <person name="Kuo A."/>
            <person name="Liang C."/>
            <person name="Lipzen A."/>
            <person name="Lutzoni F."/>
            <person name="Magnuson J."/>
            <person name="Mondo S."/>
            <person name="Nolan M."/>
            <person name="Ohm R."/>
            <person name="Pangilinan J."/>
            <person name="Park H.-J."/>
            <person name="Ramirez L."/>
            <person name="Alfaro M."/>
            <person name="Sun H."/>
            <person name="Tritt A."/>
            <person name="Yoshinaga Y."/>
            <person name="Zwiers L.-H."/>
            <person name="Turgeon B."/>
            <person name="Goodwin S."/>
            <person name="Spatafora J."/>
            <person name="Crous P."/>
            <person name="Grigoriev I."/>
        </authorList>
    </citation>
    <scope>NUCLEOTIDE SEQUENCE</scope>
    <source>
        <strain evidence="7">CBS 121739</strain>
    </source>
</reference>
<keyword evidence="3" id="KW-0645">Protease</keyword>
<dbReference type="InterPro" id="IPR001563">
    <property type="entry name" value="Peptidase_S10"/>
</dbReference>
<name>A0A6A6VS93_9PEZI</name>
<evidence type="ECO:0000256" key="4">
    <source>
        <dbReference type="ARBA" id="ARBA00022801"/>
    </source>
</evidence>
<evidence type="ECO:0000256" key="1">
    <source>
        <dbReference type="ARBA" id="ARBA00009431"/>
    </source>
</evidence>
<dbReference type="PANTHER" id="PTHR11802:SF131">
    <property type="entry name" value="CARBOXYPEPTIDASE"/>
    <property type="match status" value="1"/>
</dbReference>
<feature type="chain" id="PRO_5025362553" evidence="6">
    <location>
        <begin position="21"/>
        <end position="505"/>
    </location>
</feature>
<protein>
    <submittedName>
        <fullName evidence="7">Alpha/beta-hydrolase</fullName>
    </submittedName>
</protein>
<dbReference type="InterPro" id="IPR029058">
    <property type="entry name" value="AB_hydrolase_fold"/>
</dbReference>
<dbReference type="RefSeq" id="XP_033595989.1">
    <property type="nucleotide sequence ID" value="XM_033748572.1"/>
</dbReference>
<dbReference type="Proteomes" id="UP000799437">
    <property type="component" value="Unassembled WGS sequence"/>
</dbReference>
<dbReference type="OrthoDB" id="443318at2759"/>
<dbReference type="PANTHER" id="PTHR11802">
    <property type="entry name" value="SERINE PROTEASE FAMILY S10 SERINE CARBOXYPEPTIDASE"/>
    <property type="match status" value="1"/>
</dbReference>